<dbReference type="FunFam" id="2.60.40.790:FF:000080">
    <property type="entry name" value="Protein SHQ1 homolog"/>
    <property type="match status" value="1"/>
</dbReference>
<organism evidence="4 5">
    <name type="scientific">Leptomonas seymouri</name>
    <dbReference type="NCBI Taxonomy" id="5684"/>
    <lineage>
        <taxon>Eukaryota</taxon>
        <taxon>Discoba</taxon>
        <taxon>Euglenozoa</taxon>
        <taxon>Kinetoplastea</taxon>
        <taxon>Metakinetoplastina</taxon>
        <taxon>Trypanosomatida</taxon>
        <taxon>Trypanosomatidae</taxon>
        <taxon>Leishmaniinae</taxon>
        <taxon>Leptomonas</taxon>
    </lineage>
</organism>
<dbReference type="Pfam" id="PF21413">
    <property type="entry name" value="SHQ1-like_CS"/>
    <property type="match status" value="1"/>
</dbReference>
<evidence type="ECO:0000259" key="3">
    <source>
        <dbReference type="Pfam" id="PF21413"/>
    </source>
</evidence>
<evidence type="ECO:0000256" key="1">
    <source>
        <dbReference type="ARBA" id="ARBA00005607"/>
    </source>
</evidence>
<dbReference type="Gene3D" id="2.60.40.790">
    <property type="match status" value="1"/>
</dbReference>
<dbReference type="InterPro" id="IPR048696">
    <property type="entry name" value="SHQ1-like_CS"/>
</dbReference>
<keyword evidence="5" id="KW-1185">Reference proteome</keyword>
<dbReference type="GO" id="GO:0005737">
    <property type="term" value="C:cytoplasm"/>
    <property type="evidence" value="ECO:0007669"/>
    <property type="project" value="TreeGrafter"/>
</dbReference>
<proteinExistence type="inferred from homology"/>
<dbReference type="GO" id="GO:0000493">
    <property type="term" value="P:box H/ACA snoRNP assembly"/>
    <property type="evidence" value="ECO:0007669"/>
    <property type="project" value="InterPro"/>
</dbReference>
<sequence length="582" mass="64795">MLTPVFECSQEGGFVIVRLFLSAICKVMDAAFDINDDQFTFYCSPYYLRLRFDQCLQEGKGERATYDLESNVLTVYLPKAKPSEEFTKLDNPAYLIATEKQRRELIRVVGGDAAADPTAVEEMEETEYVQSLQDAGGEPLWKQKPSLTALGEEGSAECGYGFANAFSGLFSKLDPDVVREVVGFRENPEDTTRQERHQLRVATETNDFDEEALLIAFEDTEGEVAQVLRYVPAHISDFSRALQGFNASPKTNAAAPVVYASIPDAGAQPSRLNDALEEEETTLVGSTEDGRPVMVWHGNVEEFTKPLIEEVDAASNEPPCVDLRTNDAAADASSSLPSQPPAAVRASLQRTRLAIPKERPVLRFTREESEVLQRLKVPRLLFPPSPSEVEALTVDILFSEAYDDLVTEGAGCSESLWNLVQLSPALSYLDPADNIYDACVAFARRALIYPIYRHCALLQRVWAVVGTRLLLGKAYTLRALLRVRTILSHAEHKHLLSTIFLDPLIAYWMNTPDADARLLRVSLEIHQHVSRTEPVTLSLSHRPGVSALHTMLDSEKKTLWPLTLLYFGLPLTDDEEETLAVE</sequence>
<protein>
    <submittedName>
        <fullName evidence="4">Uncharacterized protein</fullName>
    </submittedName>
</protein>
<dbReference type="OMA" id="HNIESAW"/>
<dbReference type="OrthoDB" id="73639at2759"/>
<feature type="domain" description="SHQ1-like CS" evidence="3">
    <location>
        <begin position="3"/>
        <end position="90"/>
    </location>
</feature>
<dbReference type="PANTHER" id="PTHR12967">
    <property type="entry name" value="PROTEIN SHQ1 HOMOLOG"/>
    <property type="match status" value="1"/>
</dbReference>
<comment type="caution">
    <text evidence="4">The sequence shown here is derived from an EMBL/GenBank/DDBJ whole genome shotgun (WGS) entry which is preliminary data.</text>
</comment>
<dbReference type="AlphaFoldDB" id="A0A0N1I0Y0"/>
<evidence type="ECO:0000313" key="4">
    <source>
        <dbReference type="EMBL" id="KPI84592.1"/>
    </source>
</evidence>
<dbReference type="Proteomes" id="UP000038009">
    <property type="component" value="Unassembled WGS sequence"/>
</dbReference>
<comment type="similarity">
    <text evidence="1">Belongs to the SHQ1 family.</text>
</comment>
<dbReference type="InterPro" id="IPR008978">
    <property type="entry name" value="HSP20-like_chaperone"/>
</dbReference>
<feature type="domain" description="Shq1 C-terminal" evidence="2">
    <location>
        <begin position="361"/>
        <end position="528"/>
    </location>
</feature>
<reference evidence="4 5" key="1">
    <citation type="journal article" date="2015" name="PLoS Pathog.">
        <title>Leptomonas seymouri: Adaptations to the Dixenous Life Cycle Analyzed by Genome Sequencing, Transcriptome Profiling and Co-infection with Leishmania donovani.</title>
        <authorList>
            <person name="Kraeva N."/>
            <person name="Butenko A."/>
            <person name="Hlavacova J."/>
            <person name="Kostygov A."/>
            <person name="Myskova J."/>
            <person name="Grybchuk D."/>
            <person name="Lestinova T."/>
            <person name="Votypka J."/>
            <person name="Volf P."/>
            <person name="Opperdoes F."/>
            <person name="Flegontov P."/>
            <person name="Lukes J."/>
            <person name="Yurchenko V."/>
        </authorList>
    </citation>
    <scope>NUCLEOTIDE SEQUENCE [LARGE SCALE GENOMIC DNA]</scope>
    <source>
        <strain evidence="4 5">ATCC 30220</strain>
    </source>
</reference>
<dbReference type="EMBL" id="LJSK01000246">
    <property type="protein sequence ID" value="KPI84592.1"/>
    <property type="molecule type" value="Genomic_DNA"/>
</dbReference>
<name>A0A0N1I0Y0_LEPSE</name>
<dbReference type="GO" id="GO:0005654">
    <property type="term" value="C:nucleoplasm"/>
    <property type="evidence" value="ECO:0007669"/>
    <property type="project" value="TreeGrafter"/>
</dbReference>
<dbReference type="InterPro" id="IPR039742">
    <property type="entry name" value="Shq1"/>
</dbReference>
<gene>
    <name evidence="4" type="ORF">ABL78_6353</name>
</gene>
<dbReference type="PANTHER" id="PTHR12967:SF0">
    <property type="entry name" value="PROTEIN SHQ1 HOMOLOG"/>
    <property type="match status" value="1"/>
</dbReference>
<evidence type="ECO:0000259" key="2">
    <source>
        <dbReference type="Pfam" id="PF04925"/>
    </source>
</evidence>
<dbReference type="GO" id="GO:0051082">
    <property type="term" value="F:unfolded protein binding"/>
    <property type="evidence" value="ECO:0007669"/>
    <property type="project" value="TreeGrafter"/>
</dbReference>
<dbReference type="Pfam" id="PF04925">
    <property type="entry name" value="SHQ1"/>
    <property type="match status" value="1"/>
</dbReference>
<dbReference type="VEuPathDB" id="TriTrypDB:Lsey_0246_0090"/>
<accession>A0A0N1I0Y0</accession>
<dbReference type="InterPro" id="IPR007009">
    <property type="entry name" value="Shq1_C"/>
</dbReference>
<evidence type="ECO:0000313" key="5">
    <source>
        <dbReference type="Proteomes" id="UP000038009"/>
    </source>
</evidence>